<feature type="domain" description="FAD-binding FR-type" evidence="15">
    <location>
        <begin position="308"/>
        <end position="413"/>
    </location>
</feature>
<keyword evidence="6" id="KW-0285">Flavoprotein</keyword>
<dbReference type="SUPFAM" id="SSF52343">
    <property type="entry name" value="Ferredoxin reductase-like, C-terminal NADP-linked domain"/>
    <property type="match status" value="1"/>
</dbReference>
<gene>
    <name evidence="16" type="primary">hmp</name>
    <name evidence="16" type="ORF">RUM8411_02609</name>
</gene>
<dbReference type="Gene3D" id="2.40.30.10">
    <property type="entry name" value="Translation factors"/>
    <property type="match status" value="1"/>
</dbReference>
<evidence type="ECO:0000256" key="13">
    <source>
        <dbReference type="ARBA" id="ARBA00048649"/>
    </source>
</evidence>
<dbReference type="EMBL" id="FWFP01000007">
    <property type="protein sequence ID" value="SLN54061.1"/>
    <property type="molecule type" value="Genomic_DNA"/>
</dbReference>
<keyword evidence="7" id="KW-0479">Metal-binding</keyword>
<evidence type="ECO:0000259" key="15">
    <source>
        <dbReference type="PROSITE" id="PS51384"/>
    </source>
</evidence>
<dbReference type="GO" id="GO:0008941">
    <property type="term" value="F:nitric oxide dioxygenase NAD(P)H activity"/>
    <property type="evidence" value="ECO:0007669"/>
    <property type="project" value="UniProtKB-EC"/>
</dbReference>
<dbReference type="OrthoDB" id="9786134at2"/>
<evidence type="ECO:0000256" key="2">
    <source>
        <dbReference type="ARBA" id="ARBA00001974"/>
    </source>
</evidence>
<comment type="catalytic activity">
    <reaction evidence="14">
        <text>2 nitric oxide + NADPH + 2 O2 = 2 nitrate + NADP(+) + H(+)</text>
        <dbReference type="Rhea" id="RHEA:19465"/>
        <dbReference type="ChEBI" id="CHEBI:15378"/>
        <dbReference type="ChEBI" id="CHEBI:15379"/>
        <dbReference type="ChEBI" id="CHEBI:16480"/>
        <dbReference type="ChEBI" id="CHEBI:17632"/>
        <dbReference type="ChEBI" id="CHEBI:57783"/>
        <dbReference type="ChEBI" id="CHEBI:58349"/>
        <dbReference type="EC" id="1.14.12.17"/>
    </reaction>
</comment>
<dbReference type="Pfam" id="PF00970">
    <property type="entry name" value="FAD_binding_6"/>
    <property type="match status" value="1"/>
</dbReference>
<comment type="cofactor">
    <cofactor evidence="1">
        <name>heme b</name>
        <dbReference type="ChEBI" id="CHEBI:60344"/>
    </cofactor>
</comment>
<sequence>MSDIDPRVFSASPFHNGEHLAQARLGVRDIEDWARQVIRDHLPEQHRNFHTALPFLVVAARDEQNKPWVTLLEGPDGFITAPDNKTLSIDGLPTRGDALHGAILPGSDVGILGIELATRRRNRVNGRAAEVTSAGFDFCVDQSFGNCPQYIRERKWHRLDNFVPGQSIRGQRLTNEQKQWVSSADTFFIASGYRGEGESPTYGMDASHRGGDRGFVQVLDDGRLRFPDYAGNNHFNTIGNILLDPKAGFLFVNFTSGSFLQLTGRASIDWGSKELSKFPGARRLLTLEIDEIVETRSAVSLRWSSDAGSVRSLRLVEKTPESADVTSFIFEARDGGILAGFEPGQHLPIELEIPGINEPVSRTYSLSNGPDQYRYRISVKRERKGVASQFLHDHLEIGAIINSRRPSGDFVMTCNKCPLVLVSAGVGVTPMMSILHAVAKERSDRPVWFVHGARDGEHHPLAEEVRDLASTRSGSTVHVAYSQPAPGDRIGTDYDSHGRIDGALLARLINNVDAHYFICGPVKFMGELQTNLESRGVSPEHIHTESFGPAG</sequence>
<dbReference type="InterPro" id="IPR001433">
    <property type="entry name" value="OxRdtase_FAD/NAD-bd"/>
</dbReference>
<keyword evidence="17" id="KW-1185">Reference proteome</keyword>
<dbReference type="InterPro" id="IPR039261">
    <property type="entry name" value="FNR_nucleotide-bd"/>
</dbReference>
<comment type="catalytic activity">
    <reaction evidence="13">
        <text>2 nitric oxide + NADH + 2 O2 = 2 nitrate + NAD(+) + H(+)</text>
        <dbReference type="Rhea" id="RHEA:19469"/>
        <dbReference type="ChEBI" id="CHEBI:15378"/>
        <dbReference type="ChEBI" id="CHEBI:15379"/>
        <dbReference type="ChEBI" id="CHEBI:16480"/>
        <dbReference type="ChEBI" id="CHEBI:17632"/>
        <dbReference type="ChEBI" id="CHEBI:57540"/>
        <dbReference type="ChEBI" id="CHEBI:57945"/>
        <dbReference type="EC" id="1.14.12.17"/>
    </reaction>
</comment>
<name>A0A1X6ZK88_9RHOB</name>
<evidence type="ECO:0000256" key="12">
    <source>
        <dbReference type="ARBA" id="ARBA00023027"/>
    </source>
</evidence>
<dbReference type="InterPro" id="IPR012349">
    <property type="entry name" value="Split_barrel_FMN-bd"/>
</dbReference>
<dbReference type="InterPro" id="IPR017927">
    <property type="entry name" value="FAD-bd_FR_type"/>
</dbReference>
<keyword evidence="5" id="KW-0349">Heme</keyword>
<evidence type="ECO:0000256" key="3">
    <source>
        <dbReference type="ARBA" id="ARBA00006401"/>
    </source>
</evidence>
<dbReference type="GO" id="GO:0046872">
    <property type="term" value="F:metal ion binding"/>
    <property type="evidence" value="ECO:0007669"/>
    <property type="project" value="UniProtKB-KW"/>
</dbReference>
<comment type="cofactor">
    <cofactor evidence="2">
        <name>FAD</name>
        <dbReference type="ChEBI" id="CHEBI:57692"/>
    </cofactor>
</comment>
<reference evidence="17" key="1">
    <citation type="submission" date="2017-03" db="EMBL/GenBank/DDBJ databases">
        <authorList>
            <person name="Rodrigo-Torres L."/>
            <person name="Arahal R.D."/>
            <person name="Lucena T."/>
        </authorList>
    </citation>
    <scope>NUCLEOTIDE SEQUENCE [LARGE SCALE GENOMIC DNA]</scope>
    <source>
        <strain evidence="17">CECT 8411</strain>
    </source>
</reference>
<evidence type="ECO:0000256" key="6">
    <source>
        <dbReference type="ARBA" id="ARBA00022630"/>
    </source>
</evidence>
<proteinExistence type="inferred from homology"/>
<comment type="similarity">
    <text evidence="3">In the C-terminal section; belongs to the flavoprotein pyridine nucleotide cytochrome reductase family.</text>
</comment>
<keyword evidence="11" id="KW-0408">Iron</keyword>
<dbReference type="PRINTS" id="PR00371">
    <property type="entry name" value="FPNCR"/>
</dbReference>
<dbReference type="SUPFAM" id="SSF50475">
    <property type="entry name" value="FMN-binding split barrel"/>
    <property type="match status" value="1"/>
</dbReference>
<evidence type="ECO:0000256" key="11">
    <source>
        <dbReference type="ARBA" id="ARBA00023004"/>
    </source>
</evidence>
<evidence type="ECO:0000256" key="7">
    <source>
        <dbReference type="ARBA" id="ARBA00022723"/>
    </source>
</evidence>
<evidence type="ECO:0000256" key="10">
    <source>
        <dbReference type="ARBA" id="ARBA00023002"/>
    </source>
</evidence>
<organism evidence="16 17">
    <name type="scientific">Ruegeria meonggei</name>
    <dbReference type="NCBI Taxonomy" id="1446476"/>
    <lineage>
        <taxon>Bacteria</taxon>
        <taxon>Pseudomonadati</taxon>
        <taxon>Pseudomonadota</taxon>
        <taxon>Alphaproteobacteria</taxon>
        <taxon>Rhodobacterales</taxon>
        <taxon>Roseobacteraceae</taxon>
        <taxon>Ruegeria</taxon>
    </lineage>
</organism>
<evidence type="ECO:0000313" key="17">
    <source>
        <dbReference type="Proteomes" id="UP000193778"/>
    </source>
</evidence>
<protein>
    <recommendedName>
        <fullName evidence="4">nitric oxide dioxygenase</fullName>
        <ecNumber evidence="4">1.14.12.17</ecNumber>
    </recommendedName>
</protein>
<evidence type="ECO:0000313" key="16">
    <source>
        <dbReference type="EMBL" id="SLN54061.1"/>
    </source>
</evidence>
<dbReference type="AlphaFoldDB" id="A0A1X6ZK88"/>
<keyword evidence="8" id="KW-0274">FAD</keyword>
<dbReference type="Proteomes" id="UP000193778">
    <property type="component" value="Unassembled WGS sequence"/>
</dbReference>
<dbReference type="InterPro" id="IPR008333">
    <property type="entry name" value="Cbr1-like_FAD-bd_dom"/>
</dbReference>
<evidence type="ECO:0000256" key="4">
    <source>
        <dbReference type="ARBA" id="ARBA00012229"/>
    </source>
</evidence>
<keyword evidence="9" id="KW-0521">NADP</keyword>
<dbReference type="Pfam" id="PF00175">
    <property type="entry name" value="NAD_binding_1"/>
    <property type="match status" value="1"/>
</dbReference>
<dbReference type="Gene3D" id="2.30.110.10">
    <property type="entry name" value="Electron Transport, Fmn-binding Protein, Chain A"/>
    <property type="match status" value="1"/>
</dbReference>
<evidence type="ECO:0000256" key="5">
    <source>
        <dbReference type="ARBA" id="ARBA00022617"/>
    </source>
</evidence>
<dbReference type="EC" id="1.14.12.17" evidence="4"/>
<keyword evidence="10 16" id="KW-0560">Oxidoreductase</keyword>
<dbReference type="PROSITE" id="PS51384">
    <property type="entry name" value="FAD_FR"/>
    <property type="match status" value="1"/>
</dbReference>
<dbReference type="InterPro" id="IPR001709">
    <property type="entry name" value="Flavoprot_Pyr_Nucl_cyt_Rdtase"/>
</dbReference>
<dbReference type="Gene3D" id="3.40.50.80">
    <property type="entry name" value="Nucleotide-binding domain of ferredoxin-NADP reductase (FNR) module"/>
    <property type="match status" value="1"/>
</dbReference>
<evidence type="ECO:0000256" key="1">
    <source>
        <dbReference type="ARBA" id="ARBA00001970"/>
    </source>
</evidence>
<accession>A0A1X6ZK88</accession>
<keyword evidence="12" id="KW-0520">NAD</keyword>
<dbReference type="PRINTS" id="PR00409">
    <property type="entry name" value="PHDIOXRDTASE"/>
</dbReference>
<dbReference type="PANTHER" id="PTHR42815">
    <property type="entry name" value="FAD-BINDING, PUTATIVE (AFU_ORTHOLOGUE AFUA_6G07600)-RELATED"/>
    <property type="match status" value="1"/>
</dbReference>
<dbReference type="CDD" id="cd06184">
    <property type="entry name" value="flavohem_like_fad_nad_binding"/>
    <property type="match status" value="1"/>
</dbReference>
<dbReference type="RefSeq" id="WP_085823128.1">
    <property type="nucleotide sequence ID" value="NZ_FWFP01000007.1"/>
</dbReference>
<dbReference type="InterPro" id="IPR017938">
    <property type="entry name" value="Riboflavin_synthase-like_b-brl"/>
</dbReference>
<dbReference type="FunFam" id="3.40.50.80:FF:000010">
    <property type="entry name" value="Flavohemoprotein"/>
    <property type="match status" value="1"/>
</dbReference>
<evidence type="ECO:0000256" key="8">
    <source>
        <dbReference type="ARBA" id="ARBA00022827"/>
    </source>
</evidence>
<dbReference type="SUPFAM" id="SSF63380">
    <property type="entry name" value="Riboflavin synthase domain-like"/>
    <property type="match status" value="1"/>
</dbReference>
<evidence type="ECO:0000256" key="14">
    <source>
        <dbReference type="ARBA" id="ARBA00049433"/>
    </source>
</evidence>
<evidence type="ECO:0000256" key="9">
    <source>
        <dbReference type="ARBA" id="ARBA00022857"/>
    </source>
</evidence>
<dbReference type="PANTHER" id="PTHR42815:SF2">
    <property type="entry name" value="FAD-BINDING, PUTATIVE (AFU_ORTHOLOGUE AFUA_6G07600)-RELATED"/>
    <property type="match status" value="1"/>
</dbReference>